<keyword evidence="1" id="KW-0812">Transmembrane</keyword>
<dbReference type="Proteomes" id="UP000008394">
    <property type="component" value="Chromosome"/>
</dbReference>
<proteinExistence type="predicted"/>
<keyword evidence="1" id="KW-0472">Membrane</keyword>
<dbReference type="KEGG" id="bnm:BALAC2494_02063"/>
<dbReference type="EMBL" id="CP002915">
    <property type="protein sequence ID" value="AEK30860.1"/>
    <property type="molecule type" value="Genomic_DNA"/>
</dbReference>
<evidence type="ECO:0000313" key="3">
    <source>
        <dbReference type="Proteomes" id="UP000008394"/>
    </source>
</evidence>
<sequence length="36" mass="4106">MSESLVIGESLMVVMGLLLYLTNGRIGRFMLYVWRG</sequence>
<protein>
    <submittedName>
        <fullName evidence="2">Uncharacterized protein</fullName>
    </submittedName>
</protein>
<dbReference type="AlphaFoldDB" id="A0A806FZJ4"/>
<gene>
    <name evidence="2" type="ORF">BALAC2494_02063</name>
</gene>
<feature type="transmembrane region" description="Helical" evidence="1">
    <location>
        <begin position="6"/>
        <end position="22"/>
    </location>
</feature>
<accession>A0A806FZJ4</accession>
<organism evidence="2 3">
    <name type="scientific">Bifidobacterium animalis subsp. lactis CNCM I-2494</name>
    <dbReference type="NCBI Taxonomy" id="1042403"/>
    <lineage>
        <taxon>Bacteria</taxon>
        <taxon>Bacillati</taxon>
        <taxon>Actinomycetota</taxon>
        <taxon>Actinomycetes</taxon>
        <taxon>Bifidobacteriales</taxon>
        <taxon>Bifidobacteriaceae</taxon>
        <taxon>Bifidobacterium</taxon>
    </lineage>
</organism>
<reference evidence="2 3" key="1">
    <citation type="journal article" date="2011" name="J. Bacteriol.">
        <title>Genome Sequence of the Probiotic Strain Bifidobacterium animalis subsp. lactis CNCM I-2494.</title>
        <authorList>
            <person name="Chervaux C."/>
            <person name="Grimaldi C."/>
            <person name="Bolotin A."/>
            <person name="Quinquis B."/>
            <person name="Legrain-Raspaud S."/>
            <person name="van Hylckama Vlieg J.E."/>
            <person name="Denariaz G."/>
            <person name="Smokvina T."/>
        </authorList>
    </citation>
    <scope>NUCLEOTIDE SEQUENCE [LARGE SCALE GENOMIC DNA]</scope>
    <source>
        <strain evidence="2 3">CNCM I-2494</strain>
    </source>
</reference>
<evidence type="ECO:0000313" key="2">
    <source>
        <dbReference type="EMBL" id="AEK30860.1"/>
    </source>
</evidence>
<name>A0A806FZJ4_BIFAN</name>
<evidence type="ECO:0000256" key="1">
    <source>
        <dbReference type="SAM" id="Phobius"/>
    </source>
</evidence>
<keyword evidence="1" id="KW-1133">Transmembrane helix</keyword>